<accession>A0A2C4N5V8</accession>
<evidence type="ECO:0000313" key="2">
    <source>
        <dbReference type="Proteomes" id="UP000220841"/>
    </source>
</evidence>
<dbReference type="Proteomes" id="UP000220841">
    <property type="component" value="Unassembled WGS sequence"/>
</dbReference>
<dbReference type="EMBL" id="NUBY01000175">
    <property type="protein sequence ID" value="PEP96998.1"/>
    <property type="molecule type" value="Genomic_DNA"/>
</dbReference>
<dbReference type="AlphaFoldDB" id="A0A2C4N5V8"/>
<evidence type="ECO:0000313" key="1">
    <source>
        <dbReference type="EMBL" id="PEP96998.1"/>
    </source>
</evidence>
<organism evidence="1 2">
    <name type="scientific">Bacillus toyonensis</name>
    <dbReference type="NCBI Taxonomy" id="155322"/>
    <lineage>
        <taxon>Bacteria</taxon>
        <taxon>Bacillati</taxon>
        <taxon>Bacillota</taxon>
        <taxon>Bacilli</taxon>
        <taxon>Bacillales</taxon>
        <taxon>Bacillaceae</taxon>
        <taxon>Bacillus</taxon>
        <taxon>Bacillus cereus group</taxon>
    </lineage>
</organism>
<dbReference type="RefSeq" id="WP_070173453.1">
    <property type="nucleotide sequence ID" value="NZ_JABTXX010000009.1"/>
</dbReference>
<gene>
    <name evidence="1" type="ORF">CN585_24815</name>
</gene>
<name>A0A2C4N5V8_9BACI</name>
<proteinExistence type="predicted"/>
<reference evidence="1 2" key="1">
    <citation type="submission" date="2017-09" db="EMBL/GenBank/DDBJ databases">
        <title>Large-scale bioinformatics analysis of Bacillus genomes uncovers conserved roles of natural products in bacterial physiology.</title>
        <authorList>
            <consortium name="Agbiome Team Llc"/>
            <person name="Bleich R.M."/>
            <person name="Grubbs K.J."/>
            <person name="Santa Maria K.C."/>
            <person name="Allen S.E."/>
            <person name="Farag S."/>
            <person name="Shank E.A."/>
            <person name="Bowers A."/>
        </authorList>
    </citation>
    <scope>NUCLEOTIDE SEQUENCE [LARGE SCALE GENOMIC DNA]</scope>
    <source>
        <strain evidence="1 2">AFS021349</strain>
    </source>
</reference>
<sequence length="74" mass="8505">MINDNDKIENYELEGVKFTFAKMTGRNIKGMKMIVPAKGKDNTYQVVIIEDVLNKAELEKIILSMLNQKIGFLR</sequence>
<comment type="caution">
    <text evidence="1">The sequence shown here is derived from an EMBL/GenBank/DDBJ whole genome shotgun (WGS) entry which is preliminary data.</text>
</comment>
<protein>
    <submittedName>
        <fullName evidence="1">Uncharacterized protein</fullName>
    </submittedName>
</protein>